<protein>
    <submittedName>
        <fullName evidence="6">Transcriptional regulator, TetR family</fullName>
    </submittedName>
</protein>
<comment type="caution">
    <text evidence="6">The sequence shown here is derived from an EMBL/GenBank/DDBJ whole genome shotgun (WGS) entry which is preliminary data.</text>
</comment>
<reference evidence="6 7" key="1">
    <citation type="submission" date="2011-02" db="EMBL/GenBank/DDBJ databases">
        <authorList>
            <person name="Nelson K.E."/>
            <person name="Sutton G."/>
            <person name="Torralba M."/>
            <person name="Durkin S."/>
            <person name="Harkins D."/>
            <person name="Montgomery R."/>
            <person name="Ziemer C."/>
            <person name="Klaassens E."/>
            <person name="Ocuiv P."/>
            <person name="Morrison M."/>
        </authorList>
    </citation>
    <scope>NUCLEOTIDE SEQUENCE [LARGE SCALE GENOMIC DNA]</scope>
    <source>
        <strain evidence="6 7">8</strain>
    </source>
</reference>
<feature type="DNA-binding region" description="H-T-H motif" evidence="4">
    <location>
        <begin position="29"/>
        <end position="48"/>
    </location>
</feature>
<dbReference type="Gene3D" id="1.10.357.10">
    <property type="entry name" value="Tetracycline Repressor, domain 2"/>
    <property type="match status" value="1"/>
</dbReference>
<dbReference type="PANTHER" id="PTHR47506:SF1">
    <property type="entry name" value="HTH-TYPE TRANSCRIPTIONAL REGULATOR YJDC"/>
    <property type="match status" value="1"/>
</dbReference>
<accession>E9SC02</accession>
<dbReference type="OrthoDB" id="9814200at2"/>
<dbReference type="eggNOG" id="COG1309">
    <property type="taxonomic scope" value="Bacteria"/>
</dbReference>
<dbReference type="Pfam" id="PF00440">
    <property type="entry name" value="TetR_N"/>
    <property type="match status" value="1"/>
</dbReference>
<sequence length="210" mass="24405">MANRVEGVTEKLLECAMQEFLANGYNGASMRTIAENAGTTPRSIYTRYEDKEGLFCALVEKQAKELTDFFEQHMQGYSQRPVEEQRELFHDEEFENEHKGYMQSIIDLMYDSFDAFKLLICCAEGTKYGRFIEDIAELDEKYTLKYIEDTGNDVISSGRAGKLLIHQLCSSYMYGFFEVIRHDMSKEEAQVHISQLQDFFSHGWDKLFNP</sequence>
<dbReference type="AlphaFoldDB" id="E9SC02"/>
<dbReference type="PROSITE" id="PS50977">
    <property type="entry name" value="HTH_TETR_2"/>
    <property type="match status" value="1"/>
</dbReference>
<dbReference type="InterPro" id="IPR001647">
    <property type="entry name" value="HTH_TetR"/>
</dbReference>
<dbReference type="PANTHER" id="PTHR47506">
    <property type="entry name" value="TRANSCRIPTIONAL REGULATORY PROTEIN"/>
    <property type="match status" value="1"/>
</dbReference>
<keyword evidence="2 4" id="KW-0238">DNA-binding</keyword>
<dbReference type="GO" id="GO:0003677">
    <property type="term" value="F:DNA binding"/>
    <property type="evidence" value="ECO:0007669"/>
    <property type="project" value="UniProtKB-UniRule"/>
</dbReference>
<gene>
    <name evidence="6" type="ORF">CUS_6818</name>
</gene>
<evidence type="ECO:0000259" key="5">
    <source>
        <dbReference type="PROSITE" id="PS50977"/>
    </source>
</evidence>
<feature type="domain" description="HTH tetR-type" evidence="5">
    <location>
        <begin position="6"/>
        <end position="66"/>
    </location>
</feature>
<keyword evidence="7" id="KW-1185">Reference proteome</keyword>
<dbReference type="InterPro" id="IPR009057">
    <property type="entry name" value="Homeodomain-like_sf"/>
</dbReference>
<evidence type="ECO:0000256" key="1">
    <source>
        <dbReference type="ARBA" id="ARBA00023015"/>
    </source>
</evidence>
<dbReference type="RefSeq" id="WP_002849247.1">
    <property type="nucleotide sequence ID" value="NZ_ADKM02000075.1"/>
</dbReference>
<dbReference type="STRING" id="246199.CUS_6818"/>
<evidence type="ECO:0000313" key="6">
    <source>
        <dbReference type="EMBL" id="EGC03136.1"/>
    </source>
</evidence>
<dbReference type="EMBL" id="ADKM02000075">
    <property type="protein sequence ID" value="EGC03136.1"/>
    <property type="molecule type" value="Genomic_DNA"/>
</dbReference>
<evidence type="ECO:0000256" key="2">
    <source>
        <dbReference type="ARBA" id="ARBA00023125"/>
    </source>
</evidence>
<name>E9SC02_RUMAL</name>
<evidence type="ECO:0000256" key="4">
    <source>
        <dbReference type="PROSITE-ProRule" id="PRU00335"/>
    </source>
</evidence>
<keyword evidence="1" id="KW-0805">Transcription regulation</keyword>
<organism evidence="6 7">
    <name type="scientific">Ruminococcus albus 8</name>
    <dbReference type="NCBI Taxonomy" id="246199"/>
    <lineage>
        <taxon>Bacteria</taxon>
        <taxon>Bacillati</taxon>
        <taxon>Bacillota</taxon>
        <taxon>Clostridia</taxon>
        <taxon>Eubacteriales</taxon>
        <taxon>Oscillospiraceae</taxon>
        <taxon>Ruminococcus</taxon>
    </lineage>
</organism>
<dbReference type="SUPFAM" id="SSF46689">
    <property type="entry name" value="Homeodomain-like"/>
    <property type="match status" value="1"/>
</dbReference>
<evidence type="ECO:0000256" key="3">
    <source>
        <dbReference type="ARBA" id="ARBA00023163"/>
    </source>
</evidence>
<dbReference type="Proteomes" id="UP000004259">
    <property type="component" value="Unassembled WGS sequence"/>
</dbReference>
<evidence type="ECO:0000313" key="7">
    <source>
        <dbReference type="Proteomes" id="UP000004259"/>
    </source>
</evidence>
<keyword evidence="3" id="KW-0804">Transcription</keyword>
<proteinExistence type="predicted"/>